<comment type="catalytic activity">
    <reaction evidence="1">
        <text>Release of an N-terminal amino acid, Xaa-|-Yaa- from a peptide, amide or arylamide. Xaa is preferably Ala, but may be most amino acids including Pro (slow action). When a terminal hydrophobic residue is followed by a prolyl residue, the two may be released as an intact Xaa-Pro dipeptide.</text>
        <dbReference type="EC" id="3.4.11.2"/>
    </reaction>
</comment>
<protein>
    <recommendedName>
        <fullName evidence="5">Aminopeptidase N</fullName>
        <ecNumber evidence="4">3.4.11.2</ecNumber>
    </recommendedName>
</protein>
<dbReference type="EC" id="3.4.11.2" evidence="4"/>
<keyword evidence="11" id="KW-0482">Metalloprotease</keyword>
<keyword evidence="9 14" id="KW-0378">Hydrolase</keyword>
<dbReference type="Pfam" id="PF17900">
    <property type="entry name" value="Peptidase_M1_N"/>
    <property type="match status" value="1"/>
</dbReference>
<evidence type="ECO:0000256" key="10">
    <source>
        <dbReference type="ARBA" id="ARBA00022833"/>
    </source>
</evidence>
<evidence type="ECO:0000259" key="13">
    <source>
        <dbReference type="Pfam" id="PF17900"/>
    </source>
</evidence>
<evidence type="ECO:0000313" key="15">
    <source>
        <dbReference type="Proteomes" id="UP001597283"/>
    </source>
</evidence>
<evidence type="ECO:0000256" key="11">
    <source>
        <dbReference type="ARBA" id="ARBA00023049"/>
    </source>
</evidence>
<name>A0ABW4NFS8_9SPHN</name>
<evidence type="ECO:0000256" key="9">
    <source>
        <dbReference type="ARBA" id="ARBA00022801"/>
    </source>
</evidence>
<comment type="similarity">
    <text evidence="3">Belongs to the peptidase M1 family.</text>
</comment>
<evidence type="ECO:0000259" key="12">
    <source>
        <dbReference type="Pfam" id="PF01433"/>
    </source>
</evidence>
<keyword evidence="7" id="KW-0645">Protease</keyword>
<dbReference type="PANTHER" id="PTHR11533">
    <property type="entry name" value="PROTEASE M1 ZINC METALLOPROTEASE"/>
    <property type="match status" value="1"/>
</dbReference>
<accession>A0ABW4NFS8</accession>
<dbReference type="PRINTS" id="PR00756">
    <property type="entry name" value="ALADIPTASE"/>
</dbReference>
<dbReference type="Gene3D" id="1.10.390.10">
    <property type="entry name" value="Neutral Protease Domain 2"/>
    <property type="match status" value="1"/>
</dbReference>
<dbReference type="CDD" id="cd09603">
    <property type="entry name" value="M1_APN_like"/>
    <property type="match status" value="1"/>
</dbReference>
<evidence type="ECO:0000256" key="6">
    <source>
        <dbReference type="ARBA" id="ARBA00022438"/>
    </source>
</evidence>
<dbReference type="Pfam" id="PF01433">
    <property type="entry name" value="Peptidase_M1"/>
    <property type="match status" value="1"/>
</dbReference>
<evidence type="ECO:0000256" key="2">
    <source>
        <dbReference type="ARBA" id="ARBA00001947"/>
    </source>
</evidence>
<dbReference type="PANTHER" id="PTHR11533:SF174">
    <property type="entry name" value="PUROMYCIN-SENSITIVE AMINOPEPTIDASE-RELATED"/>
    <property type="match status" value="1"/>
</dbReference>
<evidence type="ECO:0000256" key="1">
    <source>
        <dbReference type="ARBA" id="ARBA00000098"/>
    </source>
</evidence>
<evidence type="ECO:0000256" key="4">
    <source>
        <dbReference type="ARBA" id="ARBA00012564"/>
    </source>
</evidence>
<evidence type="ECO:0000313" key="14">
    <source>
        <dbReference type="EMBL" id="MFD1789002.1"/>
    </source>
</evidence>
<keyword evidence="6 14" id="KW-0031">Aminopeptidase</keyword>
<dbReference type="InterPro" id="IPR014782">
    <property type="entry name" value="Peptidase_M1_dom"/>
</dbReference>
<dbReference type="InterPro" id="IPR045357">
    <property type="entry name" value="Aminopeptidase_N-like_N"/>
</dbReference>
<evidence type="ECO:0000256" key="5">
    <source>
        <dbReference type="ARBA" id="ARBA00015611"/>
    </source>
</evidence>
<keyword evidence="8" id="KW-0479">Metal-binding</keyword>
<evidence type="ECO:0000256" key="7">
    <source>
        <dbReference type="ARBA" id="ARBA00022670"/>
    </source>
</evidence>
<dbReference type="InterPro" id="IPR027268">
    <property type="entry name" value="Peptidase_M4/M1_CTD_sf"/>
</dbReference>
<reference evidence="15" key="1">
    <citation type="journal article" date="2019" name="Int. J. Syst. Evol. Microbiol.">
        <title>The Global Catalogue of Microorganisms (GCM) 10K type strain sequencing project: providing services to taxonomists for standard genome sequencing and annotation.</title>
        <authorList>
            <consortium name="The Broad Institute Genomics Platform"/>
            <consortium name="The Broad Institute Genome Sequencing Center for Infectious Disease"/>
            <person name="Wu L."/>
            <person name="Ma J."/>
        </authorList>
    </citation>
    <scope>NUCLEOTIDE SEQUENCE [LARGE SCALE GENOMIC DNA]</scope>
    <source>
        <strain evidence="15">Q85</strain>
    </source>
</reference>
<feature type="domain" description="Peptidase M1 membrane alanine aminopeptidase" evidence="12">
    <location>
        <begin position="321"/>
        <end position="428"/>
    </location>
</feature>
<dbReference type="InterPro" id="IPR042097">
    <property type="entry name" value="Aminopeptidase_N-like_N_sf"/>
</dbReference>
<organism evidence="14 15">
    <name type="scientific">Sphingomonas floccifaciens</name>
    <dbReference type="NCBI Taxonomy" id="1844115"/>
    <lineage>
        <taxon>Bacteria</taxon>
        <taxon>Pseudomonadati</taxon>
        <taxon>Pseudomonadota</taxon>
        <taxon>Alphaproteobacteria</taxon>
        <taxon>Sphingomonadales</taxon>
        <taxon>Sphingomonadaceae</taxon>
        <taxon>Sphingomonas</taxon>
    </lineage>
</organism>
<dbReference type="SUPFAM" id="SSF55486">
    <property type="entry name" value="Metalloproteases ('zincins'), catalytic domain"/>
    <property type="match status" value="1"/>
</dbReference>
<dbReference type="SUPFAM" id="SSF63737">
    <property type="entry name" value="Leukotriene A4 hydrolase N-terminal domain"/>
    <property type="match status" value="1"/>
</dbReference>
<feature type="domain" description="Aminopeptidase N-like N-terminal" evidence="13">
    <location>
        <begin position="46"/>
        <end position="219"/>
    </location>
</feature>
<comment type="caution">
    <text evidence="14">The sequence shown here is derived from an EMBL/GenBank/DDBJ whole genome shotgun (WGS) entry which is preliminary data.</text>
</comment>
<sequence>MIAILPMLLTLAAAPEAGEPEITAQTARSGGAVTPDQAKLTLDTVDLSIEVFPAREQISGVVTLNFVAKGAVDRIPIDLDKNLPASAISIDGRALPASAWANPDGRLTITPPRRIPAGARFSVRIAYAGTPRVAVRAPWDGGFVWSKTKDGQPWIATAVQGEGCDLFWPCIDSPTFEPSRMDLHITVPKGLKAPSNGVLKSVDTLPDGRTTWNWSARNPNTYAIALNIAPYEEMKGSYKSRFGNTIPMYYWYLPGEAEQAKGLFAEFAPTLDFFESTIGPFPFGDEKLGVVETPHLGMEHQTINAYGNGYKKAPEGFDWLFQHEFSHEWFANQLTAADWDDFWLHEGYGAYMQPLYGKWREGDARYVAMLLKSRETILNKAPLVSGQPRAEEDVYDADKNGPGGDIYVKGSWMLHTLRGLVGDPAFFEITRRAVYGRPDPRPGNFRPRFSSSKEYRQIVNQVTGADYSWFFDVYLDEAALPDLVETRQGNRLTLQWKTPRNKPFPMPVEVEVDGKVSRLAMTGGRDTLTVPEGAHVVIDPMARVLRRSEAIEAVQAQAARAKARP</sequence>
<gene>
    <name evidence="14" type="ORF">ACFSC3_15670</name>
</gene>
<dbReference type="Proteomes" id="UP001597283">
    <property type="component" value="Unassembled WGS sequence"/>
</dbReference>
<dbReference type="EMBL" id="JBHUFC010000006">
    <property type="protein sequence ID" value="MFD1789002.1"/>
    <property type="molecule type" value="Genomic_DNA"/>
</dbReference>
<dbReference type="GO" id="GO:0004177">
    <property type="term" value="F:aminopeptidase activity"/>
    <property type="evidence" value="ECO:0007669"/>
    <property type="project" value="UniProtKB-KW"/>
</dbReference>
<dbReference type="RefSeq" id="WP_380941372.1">
    <property type="nucleotide sequence ID" value="NZ_JBHUFC010000006.1"/>
</dbReference>
<dbReference type="InterPro" id="IPR001930">
    <property type="entry name" value="Peptidase_M1"/>
</dbReference>
<proteinExistence type="inferred from homology"/>
<evidence type="ECO:0000256" key="8">
    <source>
        <dbReference type="ARBA" id="ARBA00022723"/>
    </source>
</evidence>
<keyword evidence="15" id="KW-1185">Reference proteome</keyword>
<dbReference type="Gene3D" id="2.60.40.1730">
    <property type="entry name" value="tricorn interacting facor f3 domain"/>
    <property type="match status" value="1"/>
</dbReference>
<comment type="cofactor">
    <cofactor evidence="2">
        <name>Zn(2+)</name>
        <dbReference type="ChEBI" id="CHEBI:29105"/>
    </cofactor>
</comment>
<evidence type="ECO:0000256" key="3">
    <source>
        <dbReference type="ARBA" id="ARBA00010136"/>
    </source>
</evidence>
<dbReference type="InterPro" id="IPR050344">
    <property type="entry name" value="Peptidase_M1_aminopeptidases"/>
</dbReference>
<keyword evidence="10" id="KW-0862">Zinc</keyword>